<dbReference type="InterPro" id="IPR051218">
    <property type="entry name" value="Sec_MonoDiacylglyc_Lipase"/>
</dbReference>
<dbReference type="OrthoDB" id="426718at2759"/>
<dbReference type="Gene3D" id="3.40.50.1820">
    <property type="entry name" value="alpha/beta hydrolase"/>
    <property type="match status" value="1"/>
</dbReference>
<comment type="catalytic activity">
    <reaction evidence="2">
        <text>a diacylglycerol + H2O = a monoacylglycerol + a fatty acid + H(+)</text>
        <dbReference type="Rhea" id="RHEA:32731"/>
        <dbReference type="ChEBI" id="CHEBI:15377"/>
        <dbReference type="ChEBI" id="CHEBI:15378"/>
        <dbReference type="ChEBI" id="CHEBI:17408"/>
        <dbReference type="ChEBI" id="CHEBI:18035"/>
        <dbReference type="ChEBI" id="CHEBI:28868"/>
    </reaction>
</comment>
<evidence type="ECO:0000256" key="3">
    <source>
        <dbReference type="ARBA" id="ARBA00048461"/>
    </source>
</evidence>
<dbReference type="PANTHER" id="PTHR45856">
    <property type="entry name" value="ALPHA/BETA-HYDROLASES SUPERFAMILY PROTEIN"/>
    <property type="match status" value="1"/>
</dbReference>
<evidence type="ECO:0000313" key="7">
    <source>
        <dbReference type="Proteomes" id="UP000664169"/>
    </source>
</evidence>
<dbReference type="PANTHER" id="PTHR45856:SF21">
    <property type="entry name" value="FUNGAL LIPASE-LIKE DOMAIN-CONTAINING PROTEIN"/>
    <property type="match status" value="1"/>
</dbReference>
<feature type="region of interest" description="Disordered" evidence="4">
    <location>
        <begin position="20"/>
        <end position="43"/>
    </location>
</feature>
<dbReference type="EMBL" id="CAJPDQ010000021">
    <property type="protein sequence ID" value="CAF9924319.1"/>
    <property type="molecule type" value="Genomic_DNA"/>
</dbReference>
<protein>
    <recommendedName>
        <fullName evidence="5">Fungal lipase-type domain-containing protein</fullName>
    </recommendedName>
</protein>
<comment type="similarity">
    <text evidence="1">Belongs to the AB hydrolase superfamily. Lipase family. Class 3 subfamily.</text>
</comment>
<feature type="domain" description="Fungal lipase-type" evidence="5">
    <location>
        <begin position="169"/>
        <end position="326"/>
    </location>
</feature>
<evidence type="ECO:0000313" key="6">
    <source>
        <dbReference type="EMBL" id="CAF9924319.1"/>
    </source>
</evidence>
<reference evidence="6" key="1">
    <citation type="submission" date="2021-03" db="EMBL/GenBank/DDBJ databases">
        <authorList>
            <person name="Tagirdzhanova G."/>
        </authorList>
    </citation>
    <scope>NUCLEOTIDE SEQUENCE</scope>
</reference>
<dbReference type="Pfam" id="PF01764">
    <property type="entry name" value="Lipase_3"/>
    <property type="match status" value="1"/>
</dbReference>
<dbReference type="GO" id="GO:0006629">
    <property type="term" value="P:lipid metabolic process"/>
    <property type="evidence" value="ECO:0007669"/>
    <property type="project" value="InterPro"/>
</dbReference>
<evidence type="ECO:0000256" key="4">
    <source>
        <dbReference type="SAM" id="MobiDB-lite"/>
    </source>
</evidence>
<dbReference type="SUPFAM" id="SSF53474">
    <property type="entry name" value="alpha/beta-Hydrolases"/>
    <property type="match status" value="1"/>
</dbReference>
<organism evidence="6 7">
    <name type="scientific">Gomphillus americanus</name>
    <dbReference type="NCBI Taxonomy" id="1940652"/>
    <lineage>
        <taxon>Eukaryota</taxon>
        <taxon>Fungi</taxon>
        <taxon>Dikarya</taxon>
        <taxon>Ascomycota</taxon>
        <taxon>Pezizomycotina</taxon>
        <taxon>Lecanoromycetes</taxon>
        <taxon>OSLEUM clade</taxon>
        <taxon>Ostropomycetidae</taxon>
        <taxon>Ostropales</taxon>
        <taxon>Graphidaceae</taxon>
        <taxon>Gomphilloideae</taxon>
        <taxon>Gomphillus</taxon>
    </lineage>
</organism>
<dbReference type="CDD" id="cd00519">
    <property type="entry name" value="Lipase_3"/>
    <property type="match status" value="1"/>
</dbReference>
<accession>A0A8H3FGS9</accession>
<dbReference type="Proteomes" id="UP000664169">
    <property type="component" value="Unassembled WGS sequence"/>
</dbReference>
<dbReference type="InterPro" id="IPR029058">
    <property type="entry name" value="AB_hydrolase_fold"/>
</dbReference>
<evidence type="ECO:0000256" key="2">
    <source>
        <dbReference type="ARBA" id="ARBA00047591"/>
    </source>
</evidence>
<comment type="catalytic activity">
    <reaction evidence="3">
        <text>a monoacylglycerol + H2O = glycerol + a fatty acid + H(+)</text>
        <dbReference type="Rhea" id="RHEA:15245"/>
        <dbReference type="ChEBI" id="CHEBI:15377"/>
        <dbReference type="ChEBI" id="CHEBI:15378"/>
        <dbReference type="ChEBI" id="CHEBI:17408"/>
        <dbReference type="ChEBI" id="CHEBI:17754"/>
        <dbReference type="ChEBI" id="CHEBI:28868"/>
    </reaction>
</comment>
<keyword evidence="7" id="KW-1185">Reference proteome</keyword>
<name>A0A8H3FGS9_9LECA</name>
<sequence>MKKTLLGAFANRRARQNLGSSLETTVASTSDSGQPSSQNASGTSATSADVLKFFDSVFEETGSADDFKSYKLALIRSLNNRIEQYSNLGLDGCPELPQWQPDVSLLDASNIAMQCAAHVYGNSKEEPVVNGYGFETVKSIGASMNGVVKATRCIKVTSLQPKEYFPALVITIRGTRPGKIADWLVNFNQDLEDTSTLIDYEHLAPNQSGLETVSRVHAGFLNGVLALLPELLVQINAYIATTSNPHIMFTGHSAGGAVAALAFAHFMSKSYLLNAQASKPRYSLLTFGSPPVLSNNITARLKQATQIPQKSIMLAIVNENDAVARLDRPYVESISQLYETTSPTRINSLRSAKRMWRLPPPQLYHIGDLIVLKQEQEKAINVVRGYQVTPELFSDTVFYDLAAHPKAVYQKNIASLLAADAEPLAGLEYLGGIIQ</sequence>
<proteinExistence type="inferred from homology"/>
<dbReference type="AlphaFoldDB" id="A0A8H3FGS9"/>
<dbReference type="InterPro" id="IPR002921">
    <property type="entry name" value="Fungal_lipase-type"/>
</dbReference>
<gene>
    <name evidence="6" type="ORF">GOMPHAMPRED_003592</name>
</gene>
<comment type="caution">
    <text evidence="6">The sequence shown here is derived from an EMBL/GenBank/DDBJ whole genome shotgun (WGS) entry which is preliminary data.</text>
</comment>
<evidence type="ECO:0000259" key="5">
    <source>
        <dbReference type="Pfam" id="PF01764"/>
    </source>
</evidence>
<evidence type="ECO:0000256" key="1">
    <source>
        <dbReference type="ARBA" id="ARBA00043996"/>
    </source>
</evidence>